<name>A0A1I1WWT8_9BACT</name>
<dbReference type="Proteomes" id="UP000199400">
    <property type="component" value="Unassembled WGS sequence"/>
</dbReference>
<keyword evidence="1" id="KW-0732">Signal</keyword>
<evidence type="ECO:0008006" key="4">
    <source>
        <dbReference type="Google" id="ProtNLM"/>
    </source>
</evidence>
<sequence>MATLPRRASCRLLALAAYAWLPACGDVDASCAALSEEGLLVTAYIDHNGKQARTEIEVKRVEDDASLALALCKRSSISVDGTTATRVRRPSGSYVYKVDGVDKAKGGGAVTHELRLVDDDYEATYRVSVEAPAFEITAPKAGAELPRTQAFDVAWTPARPEATIVARIDDAIDGVACLAEPIVLELPDEGAAQVAQGQLKTGLNRPEPCSATLRLSRVATGALEPANGTSRLHADSRAAVATWRELKFTSDP</sequence>
<dbReference type="STRING" id="54.SAMN02745121_02486"/>
<accession>A0A1I1WWT8</accession>
<evidence type="ECO:0000256" key="1">
    <source>
        <dbReference type="SAM" id="SignalP"/>
    </source>
</evidence>
<gene>
    <name evidence="2" type="ORF">SAMN02745121_02486</name>
</gene>
<dbReference type="RefSeq" id="WP_096329121.1">
    <property type="nucleotide sequence ID" value="NZ_FOMX01000007.1"/>
</dbReference>
<evidence type="ECO:0000313" key="2">
    <source>
        <dbReference type="EMBL" id="SFD97913.1"/>
    </source>
</evidence>
<protein>
    <recommendedName>
        <fullName evidence="4">Lipoprotein</fullName>
    </recommendedName>
</protein>
<dbReference type="OrthoDB" id="9828482at2"/>
<proteinExistence type="predicted"/>
<feature type="signal peptide" evidence="1">
    <location>
        <begin position="1"/>
        <end position="25"/>
    </location>
</feature>
<organism evidence="2 3">
    <name type="scientific">Nannocystis exedens</name>
    <dbReference type="NCBI Taxonomy" id="54"/>
    <lineage>
        <taxon>Bacteria</taxon>
        <taxon>Pseudomonadati</taxon>
        <taxon>Myxococcota</taxon>
        <taxon>Polyangia</taxon>
        <taxon>Nannocystales</taxon>
        <taxon>Nannocystaceae</taxon>
        <taxon>Nannocystis</taxon>
    </lineage>
</organism>
<keyword evidence="3" id="KW-1185">Reference proteome</keyword>
<dbReference type="AlphaFoldDB" id="A0A1I1WWT8"/>
<feature type="chain" id="PRO_5011446893" description="Lipoprotein" evidence="1">
    <location>
        <begin position="26"/>
        <end position="252"/>
    </location>
</feature>
<evidence type="ECO:0000313" key="3">
    <source>
        <dbReference type="Proteomes" id="UP000199400"/>
    </source>
</evidence>
<reference evidence="3" key="1">
    <citation type="submission" date="2016-10" db="EMBL/GenBank/DDBJ databases">
        <authorList>
            <person name="Varghese N."/>
            <person name="Submissions S."/>
        </authorList>
    </citation>
    <scope>NUCLEOTIDE SEQUENCE [LARGE SCALE GENOMIC DNA]</scope>
    <source>
        <strain evidence="3">ATCC 25963</strain>
    </source>
</reference>
<dbReference type="EMBL" id="FOMX01000007">
    <property type="protein sequence ID" value="SFD97913.1"/>
    <property type="molecule type" value="Genomic_DNA"/>
</dbReference>